<dbReference type="Gene3D" id="2.160.20.80">
    <property type="entry name" value="E3 ubiquitin-protein ligase SopA"/>
    <property type="match status" value="2"/>
</dbReference>
<keyword evidence="3" id="KW-1185">Reference proteome</keyword>
<evidence type="ECO:0000256" key="1">
    <source>
        <dbReference type="SAM" id="Phobius"/>
    </source>
</evidence>
<dbReference type="Pfam" id="PF00805">
    <property type="entry name" value="Pentapeptide"/>
    <property type="match status" value="3"/>
</dbReference>
<dbReference type="EMBL" id="MBLM01000110">
    <property type="protein sequence ID" value="OHV38029.1"/>
    <property type="molecule type" value="Genomic_DNA"/>
</dbReference>
<accession>A0A1S1QWV1</accession>
<feature type="transmembrane region" description="Helical" evidence="1">
    <location>
        <begin position="49"/>
        <end position="72"/>
    </location>
</feature>
<organism evidence="2 3">
    <name type="scientific">Parafrankia colletiae</name>
    <dbReference type="NCBI Taxonomy" id="573497"/>
    <lineage>
        <taxon>Bacteria</taxon>
        <taxon>Bacillati</taxon>
        <taxon>Actinomycetota</taxon>
        <taxon>Actinomycetes</taxon>
        <taxon>Frankiales</taxon>
        <taxon>Frankiaceae</taxon>
        <taxon>Parafrankia</taxon>
    </lineage>
</organism>
<keyword evidence="1" id="KW-1133">Transmembrane helix</keyword>
<dbReference type="InterPro" id="IPR001646">
    <property type="entry name" value="5peptide_repeat"/>
</dbReference>
<gene>
    <name evidence="2" type="ORF">CC117_16385</name>
</gene>
<evidence type="ECO:0000313" key="2">
    <source>
        <dbReference type="EMBL" id="OHV38029.1"/>
    </source>
</evidence>
<evidence type="ECO:0000313" key="3">
    <source>
        <dbReference type="Proteomes" id="UP000179627"/>
    </source>
</evidence>
<dbReference type="Proteomes" id="UP000179627">
    <property type="component" value="Unassembled WGS sequence"/>
</dbReference>
<feature type="transmembrane region" description="Helical" evidence="1">
    <location>
        <begin position="15"/>
        <end position="37"/>
    </location>
</feature>
<evidence type="ECO:0008006" key="4">
    <source>
        <dbReference type="Google" id="ProtNLM"/>
    </source>
</evidence>
<sequence>MADMGGARRRSGRRWLWIVAGIAALGAVAAVVGIWHLPDRMYTDQAARAALQSGLLTAAAALTAVAGGLIALDETRRANANTHVRELYVEAVKLLNDHERGIRLAGIYALERIAVDSPADQRTVVEVLSAFARDRSADPDLRPASPDPASPVRAAVDVHAAVTVLARLPGLAGVPRSDLLGADLTGPAALHRLQAVDGNLAHAQLVGADLTFARLEGANLAFAQLEGADLTSARLFGANLAYARLDGANLAHAGLSVADLSCARLVGADLTSAWLEGVNLAGAELGGANLANAVLHRANLLDALGLSQWQVDVAWGDGQTQLPPGLRRPASWVTGG</sequence>
<reference evidence="3" key="1">
    <citation type="submission" date="2016-07" db="EMBL/GenBank/DDBJ databases">
        <title>Sequence Frankia sp. strain CcI1.17.</title>
        <authorList>
            <person name="Ghodhbane-Gtari F."/>
            <person name="Swanson E."/>
            <person name="Gueddou A."/>
            <person name="Morris K."/>
            <person name="Hezbri K."/>
            <person name="Ktari A."/>
            <person name="Nouioui I."/>
            <person name="Abebe-Akele F."/>
            <person name="Simpson S."/>
            <person name="Thomas K."/>
            <person name="Gtari M."/>
            <person name="Tisa L.S."/>
            <person name="Hurst S."/>
        </authorList>
    </citation>
    <scope>NUCLEOTIDE SEQUENCE [LARGE SCALE GENOMIC DNA]</scope>
    <source>
        <strain evidence="3">Cc1.17</strain>
    </source>
</reference>
<dbReference type="AlphaFoldDB" id="A0A1S1QWV1"/>
<comment type="caution">
    <text evidence="2">The sequence shown here is derived from an EMBL/GenBank/DDBJ whole genome shotgun (WGS) entry which is preliminary data.</text>
</comment>
<proteinExistence type="predicted"/>
<keyword evidence="1" id="KW-0472">Membrane</keyword>
<dbReference type="InterPro" id="IPR051082">
    <property type="entry name" value="Pentapeptide-BTB/POZ_domain"/>
</dbReference>
<dbReference type="OrthoDB" id="3214045at2"/>
<protein>
    <recommendedName>
        <fullName evidence="4">Low-complexity protein</fullName>
    </recommendedName>
</protein>
<keyword evidence="1" id="KW-0812">Transmembrane</keyword>
<dbReference type="PANTHER" id="PTHR14136">
    <property type="entry name" value="BTB_POZ DOMAIN-CONTAINING PROTEIN KCTD9"/>
    <property type="match status" value="1"/>
</dbReference>
<dbReference type="SUPFAM" id="SSF141571">
    <property type="entry name" value="Pentapeptide repeat-like"/>
    <property type="match status" value="1"/>
</dbReference>
<dbReference type="PANTHER" id="PTHR14136:SF17">
    <property type="entry name" value="BTB_POZ DOMAIN-CONTAINING PROTEIN KCTD9"/>
    <property type="match status" value="1"/>
</dbReference>
<name>A0A1S1QWV1_9ACTN</name>
<dbReference type="RefSeq" id="WP_071084318.1">
    <property type="nucleotide sequence ID" value="NZ_MBLM01000110.1"/>
</dbReference>